<reference evidence="1" key="1">
    <citation type="submission" date="2019-09" db="EMBL/GenBank/DDBJ databases">
        <title>Characterisation of the sponge microbiome using genome-centric metagenomics.</title>
        <authorList>
            <person name="Engelberts J.P."/>
            <person name="Robbins S.J."/>
            <person name="De Goeij J.M."/>
            <person name="Aranda M."/>
            <person name="Bell S.C."/>
            <person name="Webster N.S."/>
        </authorList>
    </citation>
    <scope>NUCLEOTIDE SEQUENCE</scope>
    <source>
        <strain evidence="1">SB0676_bin_10</strain>
    </source>
</reference>
<sequence length="155" mass="17078">MASPTTPTPPGMLERTGNIKTILTQLAQQVSSSGKGIRSLTWRMNSDDGFMPLALLKAEPGATVRVEMMEGVWSSGDGAAEWSFTFQGTPEEAVILRSFIEGQWRRGGDRDLIKYQLTYDPPLTWSDQGEDWIRRLTRAGLGTQMATIGLELSAQ</sequence>
<proteinExistence type="predicted"/>
<gene>
    <name evidence="1" type="ORF">F4162_07235</name>
</gene>
<protein>
    <submittedName>
        <fullName evidence="1">Uncharacterized protein</fullName>
    </submittedName>
</protein>
<dbReference type="AlphaFoldDB" id="A0A6B1FAG2"/>
<name>A0A6B1FAG2_9SYNE</name>
<dbReference type="EMBL" id="VYDO01000232">
    <property type="protein sequence ID" value="MYG38746.1"/>
    <property type="molecule type" value="Genomic_DNA"/>
</dbReference>
<organism evidence="1">
    <name type="scientific">Synechococcus sp. SB0676_bin_10</name>
    <dbReference type="NCBI Taxonomy" id="2604869"/>
    <lineage>
        <taxon>Bacteria</taxon>
        <taxon>Bacillati</taxon>
        <taxon>Cyanobacteriota</taxon>
        <taxon>Cyanophyceae</taxon>
        <taxon>Synechococcales</taxon>
        <taxon>Synechococcaceae</taxon>
        <taxon>Synechococcus</taxon>
    </lineage>
</organism>
<accession>A0A6B1FAG2</accession>
<comment type="caution">
    <text evidence="1">The sequence shown here is derived from an EMBL/GenBank/DDBJ whole genome shotgun (WGS) entry which is preliminary data.</text>
</comment>
<evidence type="ECO:0000313" key="1">
    <source>
        <dbReference type="EMBL" id="MYG38746.1"/>
    </source>
</evidence>